<evidence type="ECO:0000313" key="2">
    <source>
        <dbReference type="EMBL" id="KIK56230.1"/>
    </source>
</evidence>
<protein>
    <submittedName>
        <fullName evidence="2">Uncharacterized protein</fullName>
    </submittedName>
</protein>
<evidence type="ECO:0000256" key="1">
    <source>
        <dbReference type="SAM" id="MobiDB-lite"/>
    </source>
</evidence>
<gene>
    <name evidence="2" type="ORF">GYMLUDRAFT_62090</name>
</gene>
<sequence length="144" mass="16072">MELDSDKTLVEGVPGTSERAHWENPSLFTGSTYKPHPLIHHVPPPAPGLLSPAQLTVENVQSVTGQYRALHEQLTRRCQVLQLDLQAASTTRKLAKMECGLAQEWCKALEKENEHLCAQISSLQRNMHTSGLNILHLAEYQVVE</sequence>
<dbReference type="AlphaFoldDB" id="A0A0D0AZR0"/>
<keyword evidence="3" id="KW-1185">Reference proteome</keyword>
<dbReference type="HOGENOM" id="CLU_1796686_0_0_1"/>
<accession>A0A0D0AZR0</accession>
<reference evidence="2 3" key="1">
    <citation type="submission" date="2014-04" db="EMBL/GenBank/DDBJ databases">
        <title>Evolutionary Origins and Diversification of the Mycorrhizal Mutualists.</title>
        <authorList>
            <consortium name="DOE Joint Genome Institute"/>
            <consortium name="Mycorrhizal Genomics Consortium"/>
            <person name="Kohler A."/>
            <person name="Kuo A."/>
            <person name="Nagy L.G."/>
            <person name="Floudas D."/>
            <person name="Copeland A."/>
            <person name="Barry K.W."/>
            <person name="Cichocki N."/>
            <person name="Veneault-Fourrey C."/>
            <person name="LaButti K."/>
            <person name="Lindquist E.A."/>
            <person name="Lipzen A."/>
            <person name="Lundell T."/>
            <person name="Morin E."/>
            <person name="Murat C."/>
            <person name="Riley R."/>
            <person name="Ohm R."/>
            <person name="Sun H."/>
            <person name="Tunlid A."/>
            <person name="Henrissat B."/>
            <person name="Grigoriev I.V."/>
            <person name="Hibbett D.S."/>
            <person name="Martin F."/>
        </authorList>
    </citation>
    <scope>NUCLEOTIDE SEQUENCE [LARGE SCALE GENOMIC DNA]</scope>
    <source>
        <strain evidence="2 3">FD-317 M1</strain>
    </source>
</reference>
<proteinExistence type="predicted"/>
<dbReference type="EMBL" id="KN834799">
    <property type="protein sequence ID" value="KIK56230.1"/>
    <property type="molecule type" value="Genomic_DNA"/>
</dbReference>
<evidence type="ECO:0000313" key="3">
    <source>
        <dbReference type="Proteomes" id="UP000053593"/>
    </source>
</evidence>
<organism evidence="2 3">
    <name type="scientific">Collybiopsis luxurians FD-317 M1</name>
    <dbReference type="NCBI Taxonomy" id="944289"/>
    <lineage>
        <taxon>Eukaryota</taxon>
        <taxon>Fungi</taxon>
        <taxon>Dikarya</taxon>
        <taxon>Basidiomycota</taxon>
        <taxon>Agaricomycotina</taxon>
        <taxon>Agaricomycetes</taxon>
        <taxon>Agaricomycetidae</taxon>
        <taxon>Agaricales</taxon>
        <taxon>Marasmiineae</taxon>
        <taxon>Omphalotaceae</taxon>
        <taxon>Collybiopsis</taxon>
        <taxon>Collybiopsis luxurians</taxon>
    </lineage>
</organism>
<feature type="region of interest" description="Disordered" evidence="1">
    <location>
        <begin position="1"/>
        <end position="23"/>
    </location>
</feature>
<name>A0A0D0AZR0_9AGAR</name>
<dbReference type="Proteomes" id="UP000053593">
    <property type="component" value="Unassembled WGS sequence"/>
</dbReference>